<dbReference type="AlphaFoldDB" id="A0A553SK88"/>
<dbReference type="Proteomes" id="UP000319837">
    <property type="component" value="Unassembled WGS sequence"/>
</dbReference>
<dbReference type="InterPro" id="IPR033940">
    <property type="entry name" value="IPMI_Swivel"/>
</dbReference>
<keyword evidence="7 10" id="KW-0028">Amino-acid biosynthesis</keyword>
<proteinExistence type="inferred from homology"/>
<evidence type="ECO:0000256" key="3">
    <source>
        <dbReference type="ARBA" id="ARBA00004729"/>
    </source>
</evidence>
<comment type="pathway">
    <text evidence="3 10">Amino-acid biosynthesis; L-leucine biosynthesis; L-leucine from 3-methyl-2-oxobutanoate: step 2/4.</text>
</comment>
<feature type="domain" description="Aconitase A/isopropylmalate dehydratase small subunit swivel" evidence="11">
    <location>
        <begin position="1"/>
        <end position="122"/>
    </location>
</feature>
<accession>A0A553SK88</accession>
<evidence type="ECO:0000313" key="13">
    <source>
        <dbReference type="Proteomes" id="UP000319837"/>
    </source>
</evidence>
<name>A0A553SK88_NIACI</name>
<gene>
    <name evidence="10 12" type="primary">leuD</name>
    <name evidence="12" type="ORF">CEQ21_18190</name>
</gene>
<organism evidence="12 13">
    <name type="scientific">Niallia circulans</name>
    <name type="common">Bacillus circulans</name>
    <dbReference type="NCBI Taxonomy" id="1397"/>
    <lineage>
        <taxon>Bacteria</taxon>
        <taxon>Bacillati</taxon>
        <taxon>Bacillota</taxon>
        <taxon>Bacilli</taxon>
        <taxon>Bacillales</taxon>
        <taxon>Bacillaceae</taxon>
        <taxon>Niallia</taxon>
    </lineage>
</organism>
<dbReference type="STRING" id="1397.ABW02_17470"/>
<dbReference type="RefSeq" id="WP_185765732.1">
    <property type="nucleotide sequence ID" value="NZ_RIBP01000004.1"/>
</dbReference>
<evidence type="ECO:0000256" key="6">
    <source>
        <dbReference type="ARBA" id="ARBA00022430"/>
    </source>
</evidence>
<evidence type="ECO:0000256" key="2">
    <source>
        <dbReference type="ARBA" id="ARBA00002695"/>
    </source>
</evidence>
<dbReference type="InterPro" id="IPR004431">
    <property type="entry name" value="3-IsopropMal_deHydase_ssu"/>
</dbReference>
<keyword evidence="9 10" id="KW-0100">Branched-chain amino acid biosynthesis</keyword>
<evidence type="ECO:0000256" key="10">
    <source>
        <dbReference type="HAMAP-Rule" id="MF_01031"/>
    </source>
</evidence>
<sequence>MGGFKKLAGKAVAMDRVNVDTDQIIPKQFLKRIEKTGFGRFAFYDWRYKENGELNPEFELNFPENQGANILIANKNFGCGSSREHAPWALNDYGFQAVIAPSFADIFYQNCLKNGMLPIVLEANDVEYLLKAAKAQPYQLHINLEEEKVEDESGFSVNFTIHPYWKKMLVNGWDEIQITMQYEDSIQEFENNINTFALVK</sequence>
<comment type="caution">
    <text evidence="12">The sequence shown here is derived from an EMBL/GenBank/DDBJ whole genome shotgun (WGS) entry which is preliminary data.</text>
</comment>
<keyword evidence="6 10" id="KW-0432">Leucine biosynthesis</keyword>
<evidence type="ECO:0000256" key="5">
    <source>
        <dbReference type="ARBA" id="ARBA00011271"/>
    </source>
</evidence>
<dbReference type="Gene3D" id="3.20.19.10">
    <property type="entry name" value="Aconitase, domain 4"/>
    <property type="match status" value="1"/>
</dbReference>
<dbReference type="PANTHER" id="PTHR43345">
    <property type="entry name" value="3-ISOPROPYLMALATE DEHYDRATASE SMALL SUBUNIT 2-RELATED-RELATED"/>
    <property type="match status" value="1"/>
</dbReference>
<protein>
    <recommendedName>
        <fullName evidence="10">3-isopropylmalate dehydratase small subunit</fullName>
        <ecNumber evidence="10">4.2.1.33</ecNumber>
    </recommendedName>
    <alternativeName>
        <fullName evidence="10">Alpha-IPM isomerase</fullName>
        <shortName evidence="10">IPMI</shortName>
    </alternativeName>
    <alternativeName>
        <fullName evidence="10">Isopropylmalate isomerase</fullName>
    </alternativeName>
</protein>
<dbReference type="FunFam" id="3.20.19.10:FF:000003">
    <property type="entry name" value="3-isopropylmalate dehydratase small subunit"/>
    <property type="match status" value="1"/>
</dbReference>
<dbReference type="PANTHER" id="PTHR43345:SF5">
    <property type="entry name" value="3-ISOPROPYLMALATE DEHYDRATASE SMALL SUBUNIT"/>
    <property type="match status" value="1"/>
</dbReference>
<evidence type="ECO:0000313" key="12">
    <source>
        <dbReference type="EMBL" id="TRZ37384.1"/>
    </source>
</evidence>
<comment type="similarity">
    <text evidence="4 10">Belongs to the LeuD family. LeuD type 1 subfamily.</text>
</comment>
<dbReference type="InterPro" id="IPR015928">
    <property type="entry name" value="Aconitase/3IPM_dehydase_swvl"/>
</dbReference>
<dbReference type="CDD" id="cd01577">
    <property type="entry name" value="IPMI_Swivel"/>
    <property type="match status" value="1"/>
</dbReference>
<dbReference type="InterPro" id="IPR050075">
    <property type="entry name" value="LeuD"/>
</dbReference>
<comment type="catalytic activity">
    <reaction evidence="1 10">
        <text>(2R,3S)-3-isopropylmalate = (2S)-2-isopropylmalate</text>
        <dbReference type="Rhea" id="RHEA:32287"/>
        <dbReference type="ChEBI" id="CHEBI:1178"/>
        <dbReference type="ChEBI" id="CHEBI:35121"/>
        <dbReference type="EC" id="4.2.1.33"/>
    </reaction>
</comment>
<evidence type="ECO:0000256" key="4">
    <source>
        <dbReference type="ARBA" id="ARBA00009845"/>
    </source>
</evidence>
<dbReference type="EMBL" id="RIBP01000004">
    <property type="protein sequence ID" value="TRZ37384.1"/>
    <property type="molecule type" value="Genomic_DNA"/>
</dbReference>
<dbReference type="NCBIfam" id="TIGR00171">
    <property type="entry name" value="leuD"/>
    <property type="match status" value="1"/>
</dbReference>
<evidence type="ECO:0000256" key="1">
    <source>
        <dbReference type="ARBA" id="ARBA00000491"/>
    </source>
</evidence>
<comment type="function">
    <text evidence="2 10">Catalyzes the isomerization between 2-isopropylmalate and 3-isopropylmalate, via the formation of 2-isopropylmaleate.</text>
</comment>
<keyword evidence="8 10" id="KW-0456">Lyase</keyword>
<comment type="subunit">
    <text evidence="5 10">Heterodimer of LeuC and LeuD.</text>
</comment>
<reference evidence="13" key="1">
    <citation type="submission" date="2018-10" db="EMBL/GenBank/DDBJ databases">
        <title>FDA dAtabase for Regulatory Grade micrObial Sequences (FDA-ARGOS): Supporting development and validation of Infectious Disease Dx tests.</title>
        <authorList>
            <person name="Minogue T."/>
            <person name="Wolcott M."/>
            <person name="Wasieloski L."/>
            <person name="Aguilar W."/>
            <person name="Moore D."/>
            <person name="Tallon L."/>
            <person name="Sadzewicz L."/>
            <person name="Sengamalay N."/>
            <person name="Ott S."/>
            <person name="Godinez A."/>
            <person name="Nagaraj S."/>
            <person name="Vavikolanu K."/>
            <person name="Vyas G."/>
            <person name="Nadendla S."/>
            <person name="George J."/>
            <person name="Sichtig H."/>
        </authorList>
    </citation>
    <scope>NUCLEOTIDE SEQUENCE [LARGE SCALE GENOMIC DNA]</scope>
    <source>
        <strain evidence="13">FDAARGOS_343</strain>
    </source>
</reference>
<dbReference type="HAMAP" id="MF_01031">
    <property type="entry name" value="LeuD_type1"/>
    <property type="match status" value="1"/>
</dbReference>
<dbReference type="NCBIfam" id="NF002458">
    <property type="entry name" value="PRK01641.1"/>
    <property type="match status" value="1"/>
</dbReference>
<dbReference type="GO" id="GO:0009098">
    <property type="term" value="P:L-leucine biosynthetic process"/>
    <property type="evidence" value="ECO:0007669"/>
    <property type="project" value="UniProtKB-UniRule"/>
</dbReference>
<evidence type="ECO:0000259" key="11">
    <source>
        <dbReference type="Pfam" id="PF00694"/>
    </source>
</evidence>
<dbReference type="GO" id="GO:0003861">
    <property type="term" value="F:3-isopropylmalate dehydratase activity"/>
    <property type="evidence" value="ECO:0007669"/>
    <property type="project" value="UniProtKB-UniRule"/>
</dbReference>
<dbReference type="GO" id="GO:0009316">
    <property type="term" value="C:3-isopropylmalate dehydratase complex"/>
    <property type="evidence" value="ECO:0007669"/>
    <property type="project" value="InterPro"/>
</dbReference>
<dbReference type="Pfam" id="PF00694">
    <property type="entry name" value="Aconitase_C"/>
    <property type="match status" value="1"/>
</dbReference>
<dbReference type="InterPro" id="IPR000573">
    <property type="entry name" value="AconitaseA/IPMdHydase_ssu_swvl"/>
</dbReference>
<evidence type="ECO:0000256" key="8">
    <source>
        <dbReference type="ARBA" id="ARBA00023239"/>
    </source>
</evidence>
<evidence type="ECO:0000256" key="9">
    <source>
        <dbReference type="ARBA" id="ARBA00023304"/>
    </source>
</evidence>
<dbReference type="UniPathway" id="UPA00048">
    <property type="reaction ID" value="UER00071"/>
</dbReference>
<dbReference type="EC" id="4.2.1.33" evidence="10"/>
<evidence type="ECO:0000256" key="7">
    <source>
        <dbReference type="ARBA" id="ARBA00022605"/>
    </source>
</evidence>
<dbReference type="SUPFAM" id="SSF52016">
    <property type="entry name" value="LeuD/IlvD-like"/>
    <property type="match status" value="1"/>
</dbReference>